<organism evidence="1">
    <name type="scientific">Staphylococcus epidermidis</name>
    <dbReference type="NCBI Taxonomy" id="1282"/>
    <lineage>
        <taxon>Bacteria</taxon>
        <taxon>Bacillati</taxon>
        <taxon>Bacillota</taxon>
        <taxon>Bacilli</taxon>
        <taxon>Bacillales</taxon>
        <taxon>Staphylococcaceae</taxon>
        <taxon>Staphylococcus</taxon>
    </lineage>
</organism>
<dbReference type="EMBL" id="KT726221">
    <property type="protein sequence ID" value="AME30204.1"/>
    <property type="molecule type" value="Genomic_DNA"/>
</dbReference>
<evidence type="ECO:0000313" key="1">
    <source>
        <dbReference type="EMBL" id="AME30204.1"/>
    </source>
</evidence>
<dbReference type="RefSeq" id="WP_001141152.1">
    <property type="nucleotide sequence ID" value="NZ_AP038759.1"/>
</dbReference>
<dbReference type="GO" id="GO:0004519">
    <property type="term" value="F:endonuclease activity"/>
    <property type="evidence" value="ECO:0007669"/>
    <property type="project" value="UniProtKB-KW"/>
</dbReference>
<protein>
    <submittedName>
        <fullName evidence="1">Putative restriction endonuclease</fullName>
    </submittedName>
</protein>
<dbReference type="AlphaFoldDB" id="A0A125SJI7"/>
<proteinExistence type="predicted"/>
<keyword evidence="1" id="KW-0255">Endonuclease</keyword>
<reference evidence="1" key="1">
    <citation type="submission" date="2015-09" db="EMBL/GenBank/DDBJ databases">
        <title>Novel composite staphylococcal cassette chromosome mec identified in livestock-associated methicillin-resistant Staphylococcus epidermidis strain isolated from bovine milk in Northwest China.</title>
        <authorList>
            <person name="Wu Z."/>
            <person name="Xue H."/>
            <person name="Zhao X."/>
        </authorList>
    </citation>
    <scope>NUCLEOTIDE SEQUENCE</scope>
    <source>
        <strain evidence="1">NW32</strain>
    </source>
</reference>
<sequence>MPSRWVKVKTFKSLSTSKLEKKLQNFKSYNSFDIIEIKRHSYLFLNIVEVYYKDKT</sequence>
<keyword evidence="1" id="KW-0378">Hydrolase</keyword>
<keyword evidence="1" id="KW-0540">Nuclease</keyword>
<accession>A0A125SJI7</accession>
<name>A0A125SJI7_STAEP</name>